<dbReference type="InterPro" id="IPR016035">
    <property type="entry name" value="Acyl_Trfase/lysoPLipase"/>
</dbReference>
<evidence type="ECO:0000259" key="6">
    <source>
        <dbReference type="SMART" id="SM00827"/>
    </source>
</evidence>
<evidence type="ECO:0000313" key="7">
    <source>
        <dbReference type="EMBL" id="AHH97388.1"/>
    </source>
</evidence>
<dbReference type="EMBL" id="CP007155">
    <property type="protein sequence ID" value="AHH97388.1"/>
    <property type="molecule type" value="Genomic_DNA"/>
</dbReference>
<evidence type="ECO:0000256" key="3">
    <source>
        <dbReference type="ARBA" id="ARBA00048462"/>
    </source>
</evidence>
<dbReference type="eggNOG" id="COG0331">
    <property type="taxonomic scope" value="Bacteria"/>
</dbReference>
<keyword evidence="2 4" id="KW-0012">Acyltransferase</keyword>
<dbReference type="SMART" id="SM00827">
    <property type="entry name" value="PKS_AT"/>
    <property type="match status" value="1"/>
</dbReference>
<dbReference type="PATRIC" id="fig|1449976.3.peg.4056"/>
<dbReference type="InterPro" id="IPR016036">
    <property type="entry name" value="Malonyl_transacylase_ACP-bd"/>
</dbReference>
<dbReference type="InterPro" id="IPR014043">
    <property type="entry name" value="Acyl_transferase_dom"/>
</dbReference>
<dbReference type="InterPro" id="IPR050858">
    <property type="entry name" value="Mal-CoA-ACP_Trans/PKS_FabD"/>
</dbReference>
<evidence type="ECO:0000256" key="2">
    <source>
        <dbReference type="ARBA" id="ARBA00023315"/>
    </source>
</evidence>
<dbReference type="SUPFAM" id="SSF52151">
    <property type="entry name" value="FabD/lysophospholipase-like"/>
    <property type="match status" value="1"/>
</dbReference>
<dbReference type="EC" id="2.3.1.39" evidence="4"/>
<gene>
    <name evidence="7" type="ORF">KALB_4024</name>
</gene>
<protein>
    <recommendedName>
        <fullName evidence="4">Malonyl CoA-acyl carrier protein transacylase</fullName>
        <ecNumber evidence="4">2.3.1.39</ecNumber>
    </recommendedName>
</protein>
<dbReference type="KEGG" id="kal:KALB_4024"/>
<dbReference type="Gene3D" id="3.40.366.10">
    <property type="entry name" value="Malonyl-Coenzyme A Acyl Carrier Protein, domain 2"/>
    <property type="match status" value="1"/>
</dbReference>
<dbReference type="InterPro" id="IPR001227">
    <property type="entry name" value="Ac_transferase_dom_sf"/>
</dbReference>
<dbReference type="RefSeq" id="WP_025357475.1">
    <property type="nucleotide sequence ID" value="NZ_CP007155.1"/>
</dbReference>
<evidence type="ECO:0000256" key="5">
    <source>
        <dbReference type="PIRSR" id="PIRSR000446-1"/>
    </source>
</evidence>
<sequence>MHCLLFPGQGVQRRGMGAELFGRFPEATALADEVLGYSIEQLCTRDPDRRLRDTRHAQPAVFFVNALLGQQQLTEHPGRYRYFAGHSLGEYNALVAGGVLDLATGLRLVKRRAELMAEITGGGMSAVQGVPAAFVRRALAETGLGKVFVANLNADTQTTIAGDRAEIAVAAKAIGALPGARVTPINVSGPFHTPLMDPAAQRFRAVLAEYRFAEPHTPVVSSITGELFDPASGPDLLARQLSAPVEWTRAVLALRAAGVTDFDEVNGQTLSSLVRGITGRWVR</sequence>
<evidence type="ECO:0000256" key="4">
    <source>
        <dbReference type="PIRNR" id="PIRNR000446"/>
    </source>
</evidence>
<dbReference type="GO" id="GO:0005829">
    <property type="term" value="C:cytosol"/>
    <property type="evidence" value="ECO:0007669"/>
    <property type="project" value="TreeGrafter"/>
</dbReference>
<dbReference type="AlphaFoldDB" id="W5W8C1"/>
<keyword evidence="8" id="KW-1185">Reference proteome</keyword>
<dbReference type="PIRSF" id="PIRSF000446">
    <property type="entry name" value="Mct"/>
    <property type="match status" value="1"/>
</dbReference>
<dbReference type="GO" id="GO:0004314">
    <property type="term" value="F:[acyl-carrier-protein] S-malonyltransferase activity"/>
    <property type="evidence" value="ECO:0007669"/>
    <property type="project" value="UniProtKB-EC"/>
</dbReference>
<dbReference type="Pfam" id="PF00698">
    <property type="entry name" value="Acyl_transf_1"/>
    <property type="match status" value="1"/>
</dbReference>
<dbReference type="PANTHER" id="PTHR42681:SF1">
    <property type="entry name" value="MALONYL-COA-ACYL CARRIER PROTEIN TRANSACYLASE, MITOCHONDRIAL"/>
    <property type="match status" value="1"/>
</dbReference>
<name>W5W8C1_9PSEU</name>
<comment type="catalytic activity">
    <reaction evidence="3 4">
        <text>holo-[ACP] + malonyl-CoA = malonyl-[ACP] + CoA</text>
        <dbReference type="Rhea" id="RHEA:41792"/>
        <dbReference type="Rhea" id="RHEA-COMP:9623"/>
        <dbReference type="Rhea" id="RHEA-COMP:9685"/>
        <dbReference type="ChEBI" id="CHEBI:57287"/>
        <dbReference type="ChEBI" id="CHEBI:57384"/>
        <dbReference type="ChEBI" id="CHEBI:64479"/>
        <dbReference type="ChEBI" id="CHEBI:78449"/>
        <dbReference type="EC" id="2.3.1.39"/>
    </reaction>
</comment>
<dbReference type="SUPFAM" id="SSF55048">
    <property type="entry name" value="Probable ACP-binding domain of malonyl-CoA ACP transacylase"/>
    <property type="match status" value="1"/>
</dbReference>
<accession>W5W8C1</accession>
<keyword evidence="1 4" id="KW-0808">Transferase</keyword>
<dbReference type="PANTHER" id="PTHR42681">
    <property type="entry name" value="MALONYL-COA-ACYL CARRIER PROTEIN TRANSACYLASE, MITOCHONDRIAL"/>
    <property type="match status" value="1"/>
</dbReference>
<feature type="active site" evidence="5">
    <location>
        <position position="192"/>
    </location>
</feature>
<dbReference type="HOGENOM" id="CLU_030558_1_3_11"/>
<proteinExistence type="inferred from homology"/>
<evidence type="ECO:0000313" key="8">
    <source>
        <dbReference type="Proteomes" id="UP000019225"/>
    </source>
</evidence>
<dbReference type="STRING" id="1449976.KALB_4024"/>
<feature type="active site" evidence="5">
    <location>
        <position position="87"/>
    </location>
</feature>
<feature type="domain" description="Malonyl-CoA:ACP transacylase (MAT)" evidence="6">
    <location>
        <begin position="5"/>
        <end position="277"/>
    </location>
</feature>
<reference evidence="7 8" key="1">
    <citation type="journal article" date="2014" name="BMC Genomics">
        <title>Complete genome sequence of producer of the glycopeptide antibiotic Aculeximycin Kutzneria albida DSM 43870T, a representative of minor genus of Pseudonocardiaceae.</title>
        <authorList>
            <person name="Rebets Y."/>
            <person name="Tokovenko B."/>
            <person name="Lushchyk I."/>
            <person name="Ruckert C."/>
            <person name="Zaburannyi N."/>
            <person name="Bechthold A."/>
            <person name="Kalinowski J."/>
            <person name="Luzhetskyy A."/>
        </authorList>
    </citation>
    <scope>NUCLEOTIDE SEQUENCE [LARGE SCALE GENOMIC DNA]</scope>
    <source>
        <strain evidence="7">DSM 43870</strain>
    </source>
</reference>
<comment type="similarity">
    <text evidence="4">Belongs to the fabD family.</text>
</comment>
<dbReference type="GO" id="GO:0006633">
    <property type="term" value="P:fatty acid biosynthetic process"/>
    <property type="evidence" value="ECO:0007669"/>
    <property type="project" value="TreeGrafter"/>
</dbReference>
<dbReference type="Gene3D" id="3.30.70.250">
    <property type="entry name" value="Malonyl-CoA ACP transacylase, ACP-binding"/>
    <property type="match status" value="1"/>
</dbReference>
<evidence type="ECO:0000256" key="1">
    <source>
        <dbReference type="ARBA" id="ARBA00022679"/>
    </source>
</evidence>
<dbReference type="InterPro" id="IPR024925">
    <property type="entry name" value="Malonyl_CoA-ACP_transAc"/>
</dbReference>
<organism evidence="7 8">
    <name type="scientific">Kutzneria albida DSM 43870</name>
    <dbReference type="NCBI Taxonomy" id="1449976"/>
    <lineage>
        <taxon>Bacteria</taxon>
        <taxon>Bacillati</taxon>
        <taxon>Actinomycetota</taxon>
        <taxon>Actinomycetes</taxon>
        <taxon>Pseudonocardiales</taxon>
        <taxon>Pseudonocardiaceae</taxon>
        <taxon>Kutzneria</taxon>
    </lineage>
</organism>
<dbReference type="Proteomes" id="UP000019225">
    <property type="component" value="Chromosome"/>
</dbReference>